<reference evidence="1 2" key="1">
    <citation type="submission" date="2020-08" db="EMBL/GenBank/DDBJ databases">
        <title>Functional genomics of gut bacteria from endangered species of beetles.</title>
        <authorList>
            <person name="Carlos-Shanley C."/>
        </authorList>
    </citation>
    <scope>NUCLEOTIDE SEQUENCE [LARGE SCALE GENOMIC DNA]</scope>
    <source>
        <strain evidence="1 2">S00224</strain>
    </source>
</reference>
<dbReference type="RefSeq" id="WP_184167239.1">
    <property type="nucleotide sequence ID" value="NZ_JACHLN010000002.1"/>
</dbReference>
<name>A0A7W7K1L3_9SPHN</name>
<comment type="caution">
    <text evidence="1">The sequence shown here is derived from an EMBL/GenBank/DDBJ whole genome shotgun (WGS) entry which is preliminary data.</text>
</comment>
<dbReference type="EMBL" id="JACHLN010000002">
    <property type="protein sequence ID" value="MBB4839339.1"/>
    <property type="molecule type" value="Genomic_DNA"/>
</dbReference>
<sequence>MELLLLLTAFLASLTGIGQADRGGIRQVQGIAVVQAAQSAQAAVLPARRAAPAPAVPLLRPEKARPLAAVQTALAASHLPFERRLE</sequence>
<protein>
    <submittedName>
        <fullName evidence="1">Uncharacterized protein</fullName>
    </submittedName>
</protein>
<evidence type="ECO:0000313" key="1">
    <source>
        <dbReference type="EMBL" id="MBB4839339.1"/>
    </source>
</evidence>
<gene>
    <name evidence="1" type="ORF">HNP52_002408</name>
</gene>
<organism evidence="1 2">
    <name type="scientific">Sphingomonas kyeonggiensis</name>
    <dbReference type="NCBI Taxonomy" id="1268553"/>
    <lineage>
        <taxon>Bacteria</taxon>
        <taxon>Pseudomonadati</taxon>
        <taxon>Pseudomonadota</taxon>
        <taxon>Alphaproteobacteria</taxon>
        <taxon>Sphingomonadales</taxon>
        <taxon>Sphingomonadaceae</taxon>
        <taxon>Sphingomonas</taxon>
    </lineage>
</organism>
<accession>A0A7W7K1L3</accession>
<proteinExistence type="predicted"/>
<keyword evidence="2" id="KW-1185">Reference proteome</keyword>
<evidence type="ECO:0000313" key="2">
    <source>
        <dbReference type="Proteomes" id="UP000575241"/>
    </source>
</evidence>
<dbReference type="Proteomes" id="UP000575241">
    <property type="component" value="Unassembled WGS sequence"/>
</dbReference>
<dbReference type="AlphaFoldDB" id="A0A7W7K1L3"/>